<dbReference type="NCBIfam" id="TIGR03084">
    <property type="entry name" value="TIGR03084 family metal-binding protein"/>
    <property type="match status" value="1"/>
</dbReference>
<proteinExistence type="predicted"/>
<dbReference type="GO" id="GO:0046872">
    <property type="term" value="F:metal ion binding"/>
    <property type="evidence" value="ECO:0007669"/>
    <property type="project" value="InterPro"/>
</dbReference>
<gene>
    <name evidence="3" type="ORF">MUN33_05015</name>
</gene>
<reference evidence="3" key="1">
    <citation type="submission" date="2022-04" db="EMBL/GenBank/DDBJ databases">
        <title>Corynebacterium kalidii LD5P10.</title>
        <authorList>
            <person name="Sun J.Q."/>
        </authorList>
    </citation>
    <scope>NUCLEOTIDE SEQUENCE</scope>
    <source>
        <strain evidence="3">LD5P10</strain>
    </source>
</reference>
<dbReference type="NCBIfam" id="TIGR03083">
    <property type="entry name" value="maleylpyruvate isomerase family mycothiol-dependent enzyme"/>
    <property type="match status" value="1"/>
</dbReference>
<evidence type="ECO:0000256" key="1">
    <source>
        <dbReference type="SAM" id="MobiDB-lite"/>
    </source>
</evidence>
<dbReference type="EMBL" id="JALIEA010000011">
    <property type="protein sequence ID" value="MCJ7858079.1"/>
    <property type="molecule type" value="Genomic_DNA"/>
</dbReference>
<feature type="domain" description="Mycothiol-dependent maleylpyruvate isomerase metal-binding" evidence="2">
    <location>
        <begin position="19"/>
        <end position="161"/>
    </location>
</feature>
<protein>
    <submittedName>
        <fullName evidence="3">TIGR03084 family metal-binding protein</fullName>
    </submittedName>
</protein>
<comment type="caution">
    <text evidence="3">The sequence shown here is derived from an EMBL/GenBank/DDBJ whole genome shotgun (WGS) entry which is preliminary data.</text>
</comment>
<feature type="region of interest" description="Disordered" evidence="1">
    <location>
        <begin position="64"/>
        <end position="100"/>
    </location>
</feature>
<dbReference type="AlphaFoldDB" id="A0A9X1WFI6"/>
<dbReference type="RefSeq" id="WP_244803790.1">
    <property type="nucleotide sequence ID" value="NZ_JALIEA010000011.1"/>
</dbReference>
<name>A0A9X1WFI6_9CORY</name>
<feature type="compositionally biased region" description="Basic and acidic residues" evidence="1">
    <location>
        <begin position="79"/>
        <end position="90"/>
    </location>
</feature>
<accession>A0A9X1WFI6</accession>
<dbReference type="Gene3D" id="1.20.120.450">
    <property type="entry name" value="dinb family like domain"/>
    <property type="match status" value="1"/>
</dbReference>
<keyword evidence="4" id="KW-1185">Reference proteome</keyword>
<evidence type="ECO:0000313" key="4">
    <source>
        <dbReference type="Proteomes" id="UP001139207"/>
    </source>
</evidence>
<sequence>MPHHAPSPDPTTATLDALTAEGDVLERLVRGLDEEAWASPTPAAGWTVAHQIAHLAWTDEAASASLATPPETGDGPFTDYRRRFDADPSGHVDTTAADGAAAPPAELLERWCTSRARLDRDLRAAAAGTPGTFLWFGPPMGLRSMATARLMETWAHGQDVADTLGVRRPTSPGLRDICHLGVVTRDFAYRNNSLTPPTGQFRVDLHSPDGLRWTWGPDDDAVGTVRGPALDFCLLVTQRREVGALDLEFVGDEARRWAGIAQAFAGPPKAVMRGR</sequence>
<dbReference type="Pfam" id="PF11716">
    <property type="entry name" value="MDMPI_N"/>
    <property type="match status" value="1"/>
</dbReference>
<dbReference type="InterPro" id="IPR017517">
    <property type="entry name" value="Maleyloyr_isom"/>
</dbReference>
<dbReference type="InterPro" id="IPR017518">
    <property type="entry name" value="CHP03084"/>
</dbReference>
<dbReference type="InterPro" id="IPR034660">
    <property type="entry name" value="DinB/YfiT-like"/>
</dbReference>
<dbReference type="SUPFAM" id="SSF109854">
    <property type="entry name" value="DinB/YfiT-like putative metalloenzymes"/>
    <property type="match status" value="1"/>
</dbReference>
<dbReference type="InterPro" id="IPR024344">
    <property type="entry name" value="MDMPI_metal-binding"/>
</dbReference>
<evidence type="ECO:0000313" key="3">
    <source>
        <dbReference type="EMBL" id="MCJ7858079.1"/>
    </source>
</evidence>
<organism evidence="3 4">
    <name type="scientific">Corynebacterium kalidii</name>
    <dbReference type="NCBI Taxonomy" id="2931982"/>
    <lineage>
        <taxon>Bacteria</taxon>
        <taxon>Bacillati</taxon>
        <taxon>Actinomycetota</taxon>
        <taxon>Actinomycetes</taxon>
        <taxon>Mycobacteriales</taxon>
        <taxon>Corynebacteriaceae</taxon>
        <taxon>Corynebacterium</taxon>
    </lineage>
</organism>
<dbReference type="Proteomes" id="UP001139207">
    <property type="component" value="Unassembled WGS sequence"/>
</dbReference>
<evidence type="ECO:0000259" key="2">
    <source>
        <dbReference type="Pfam" id="PF11716"/>
    </source>
</evidence>